<evidence type="ECO:0000313" key="1">
    <source>
        <dbReference type="Proteomes" id="UP000887577"/>
    </source>
</evidence>
<keyword evidence="1" id="KW-1185">Reference proteome</keyword>
<organism evidence="1 2">
    <name type="scientific">Panagrolaimus superbus</name>
    <dbReference type="NCBI Taxonomy" id="310955"/>
    <lineage>
        <taxon>Eukaryota</taxon>
        <taxon>Metazoa</taxon>
        <taxon>Ecdysozoa</taxon>
        <taxon>Nematoda</taxon>
        <taxon>Chromadorea</taxon>
        <taxon>Rhabditida</taxon>
        <taxon>Tylenchina</taxon>
        <taxon>Panagrolaimomorpha</taxon>
        <taxon>Panagrolaimoidea</taxon>
        <taxon>Panagrolaimidae</taxon>
        <taxon>Panagrolaimus</taxon>
    </lineage>
</organism>
<reference evidence="2" key="1">
    <citation type="submission" date="2022-11" db="UniProtKB">
        <authorList>
            <consortium name="WormBaseParasite"/>
        </authorList>
    </citation>
    <scope>IDENTIFICATION</scope>
</reference>
<accession>A0A914YV68</accession>
<sequence>MASLESKVLATKQTFLLATSSLANNSKNDFGDVSNFYDHGYDFSRLSNLKALKLSDIEKEEFRQKFPEALKKAGLMTRSLYHNMSPEYLNRMRHWRSKVEFLINDILDLFKEVSSNNEIPESLNKFVEEIDYEGYLMDEKIELWSGHLGEGMDFPNDVPNLNGVPESHNWWTQEHRNLWKDKDP</sequence>
<dbReference type="AlphaFoldDB" id="A0A914YV68"/>
<dbReference type="Proteomes" id="UP000887577">
    <property type="component" value="Unplaced"/>
</dbReference>
<evidence type="ECO:0000313" key="2">
    <source>
        <dbReference type="WBParaSite" id="PSU_v2.g3559.t1"/>
    </source>
</evidence>
<dbReference type="WBParaSite" id="PSU_v2.g3559.t1">
    <property type="protein sequence ID" value="PSU_v2.g3559.t1"/>
    <property type="gene ID" value="PSU_v2.g3559"/>
</dbReference>
<protein>
    <submittedName>
        <fullName evidence="2">Uncharacterized protein</fullName>
    </submittedName>
</protein>
<name>A0A914YV68_9BILA</name>
<proteinExistence type="predicted"/>